<protein>
    <submittedName>
        <fullName evidence="1">Tail sheath protein</fullName>
    </submittedName>
</protein>
<sequence>MANRYVNVVISRQTQPVARQGFGMPLVVATEKALSYKEYTTLAEVGADLAESTETYKLVQALFAQTPRPAKVAIVGVVFTEGTTEVTALTDLLNTTRLSKDEWYYLLSAAQAEATVTALSSWAAANGKFYFLSTSSKTLSGTLNSDHTVVMVHPTPKTYPAAAWVGACSPKDVGSFTWTFKTLNGIAPAGYTQAEIDAIEAAKGSTYIKEAGVNITSKGQTTSGEYIDIVQGQDYISSRMAEDVFGLFTRTDKVPFTAQGIALIVAEVEKVLKQANVQGIIASDADGKPLYSVSAPDITEVSQNDKAKRTLPNLKWTATLAGAIEDVDIQGTLIL</sequence>
<dbReference type="EMBL" id="MN604230">
    <property type="protein sequence ID" value="QGF21716.1"/>
    <property type="molecule type" value="Genomic_DNA"/>
</dbReference>
<dbReference type="Proteomes" id="UP000343370">
    <property type="component" value="Segment"/>
</dbReference>
<gene>
    <name evidence="1" type="ORF">Sam112_gp12</name>
</gene>
<proteinExistence type="predicted"/>
<evidence type="ECO:0000313" key="1">
    <source>
        <dbReference type="EMBL" id="QGF21716.1"/>
    </source>
</evidence>
<dbReference type="InterPro" id="IPR021808">
    <property type="entry name" value="DUF3383"/>
</dbReference>
<dbReference type="Pfam" id="PF11863">
    <property type="entry name" value="DUF3383"/>
    <property type="match status" value="1"/>
</dbReference>
<name>A0A5Q2FBA8_9CAUD</name>
<accession>A0A5Q2FBA8</accession>
<reference evidence="1 2" key="1">
    <citation type="submission" date="2019-10" db="EMBL/GenBank/DDBJ databases">
        <authorList>
            <person name="Kazantseva O."/>
            <person name="Piligrimova E."/>
            <person name="Shadrin A."/>
            <person name="Zagorodny V."/>
        </authorList>
    </citation>
    <scope>NUCLEOTIDE SEQUENCE [LARGE SCALE GENOMIC DNA]</scope>
</reference>
<keyword evidence="2" id="KW-1185">Reference proteome</keyword>
<organism evidence="1 2">
    <name type="scientific">Bacillus phage vB_BcM_Sam112</name>
    <dbReference type="NCBI Taxonomy" id="2663324"/>
    <lineage>
        <taxon>Viruses</taxon>
        <taxon>Duplodnaviria</taxon>
        <taxon>Heunggongvirae</taxon>
        <taxon>Uroviricota</taxon>
        <taxon>Caudoviricetes</taxon>
        <taxon>Trautnerviridae</taxon>
        <taxon>Prospektnaukivirus</taxon>
        <taxon>Prospektnaukivirus sam112</taxon>
    </lineage>
</organism>
<evidence type="ECO:0000313" key="2">
    <source>
        <dbReference type="Proteomes" id="UP000343370"/>
    </source>
</evidence>